<evidence type="ECO:0000256" key="4">
    <source>
        <dbReference type="ARBA" id="ARBA00022840"/>
    </source>
</evidence>
<dbReference type="NCBIfam" id="TIGR01494">
    <property type="entry name" value="ATPase_P-type"/>
    <property type="match status" value="2"/>
</dbReference>
<feature type="transmembrane region" description="Helical" evidence="8">
    <location>
        <begin position="822"/>
        <end position="840"/>
    </location>
</feature>
<dbReference type="SUPFAM" id="SSF81653">
    <property type="entry name" value="Calcium ATPase, transduction domain A"/>
    <property type="match status" value="1"/>
</dbReference>
<dbReference type="SUPFAM" id="SSF56784">
    <property type="entry name" value="HAD-like"/>
    <property type="match status" value="1"/>
</dbReference>
<evidence type="ECO:0000256" key="6">
    <source>
        <dbReference type="ARBA" id="ARBA00022989"/>
    </source>
</evidence>
<evidence type="ECO:0000313" key="10">
    <source>
        <dbReference type="EMBL" id="GAA5064987.1"/>
    </source>
</evidence>
<dbReference type="SUPFAM" id="SSF81665">
    <property type="entry name" value="Calcium ATPase, transmembrane domain M"/>
    <property type="match status" value="1"/>
</dbReference>
<proteinExistence type="predicted"/>
<reference evidence="11" key="1">
    <citation type="journal article" date="2019" name="Int. J. Syst. Evol. Microbiol.">
        <title>The Global Catalogue of Microorganisms (GCM) 10K type strain sequencing project: providing services to taxonomists for standard genome sequencing and annotation.</title>
        <authorList>
            <consortium name="The Broad Institute Genomics Platform"/>
            <consortium name="The Broad Institute Genome Sequencing Center for Infectious Disease"/>
            <person name="Wu L."/>
            <person name="Ma J."/>
        </authorList>
    </citation>
    <scope>NUCLEOTIDE SEQUENCE [LARGE SCALE GENOMIC DNA]</scope>
    <source>
        <strain evidence="11">JCM 18015</strain>
    </source>
</reference>
<gene>
    <name evidence="10" type="ORF">GCM10023209_02040</name>
</gene>
<dbReference type="PRINTS" id="PR00120">
    <property type="entry name" value="HATPASE"/>
</dbReference>
<dbReference type="SFLD" id="SFLDG00002">
    <property type="entry name" value="C1.7:_P-type_atpase_like"/>
    <property type="match status" value="1"/>
</dbReference>
<evidence type="ECO:0000256" key="5">
    <source>
        <dbReference type="ARBA" id="ARBA00022967"/>
    </source>
</evidence>
<dbReference type="InterPro" id="IPR023298">
    <property type="entry name" value="ATPase_P-typ_TM_dom_sf"/>
</dbReference>
<comment type="subcellular location">
    <subcellularLocation>
        <location evidence="1">Membrane</location>
        <topology evidence="1">Multi-pass membrane protein</topology>
    </subcellularLocation>
</comment>
<dbReference type="InterPro" id="IPR023299">
    <property type="entry name" value="ATPase_P-typ_cyto_dom_N"/>
</dbReference>
<evidence type="ECO:0000259" key="9">
    <source>
        <dbReference type="SMART" id="SM00831"/>
    </source>
</evidence>
<dbReference type="InterPro" id="IPR006068">
    <property type="entry name" value="ATPase_P-typ_cation-transptr_C"/>
</dbReference>
<accession>A0ABP9KT73</accession>
<evidence type="ECO:0000256" key="2">
    <source>
        <dbReference type="ARBA" id="ARBA00022692"/>
    </source>
</evidence>
<dbReference type="SFLD" id="SFLDF00027">
    <property type="entry name" value="p-type_atpase"/>
    <property type="match status" value="1"/>
</dbReference>
<keyword evidence="2 8" id="KW-0812">Transmembrane</keyword>
<evidence type="ECO:0000256" key="1">
    <source>
        <dbReference type="ARBA" id="ARBA00004141"/>
    </source>
</evidence>
<dbReference type="InterPro" id="IPR008250">
    <property type="entry name" value="ATPase_P-typ_transduc_dom_A_sf"/>
</dbReference>
<protein>
    <submittedName>
        <fullName evidence="10">Cation-translocating P-type ATPase</fullName>
    </submittedName>
</protein>
<dbReference type="InterPro" id="IPR023214">
    <property type="entry name" value="HAD_sf"/>
</dbReference>
<dbReference type="PANTHER" id="PTHR42861">
    <property type="entry name" value="CALCIUM-TRANSPORTING ATPASE"/>
    <property type="match status" value="1"/>
</dbReference>
<keyword evidence="3" id="KW-0547">Nucleotide-binding</keyword>
<feature type="transmembrane region" description="Helical" evidence="8">
    <location>
        <begin position="244"/>
        <end position="271"/>
    </location>
</feature>
<dbReference type="InterPro" id="IPR018303">
    <property type="entry name" value="ATPase_P-typ_P_site"/>
</dbReference>
<dbReference type="Pfam" id="PF00689">
    <property type="entry name" value="Cation_ATPase_C"/>
    <property type="match status" value="1"/>
</dbReference>
<sequence length="846" mass="89826">MHHGLSDKSVPDLRAQHGWNELPEPPRASPLTLLAKQVMNLLVLLLIAAAGISLLLGEIGDFIAIIAVVVLNAILGFVQEWRAETTMQALRKMLSPAAVVVRDGLRRTIPARELLPGDLVILAEGDRVPADADILHEAGLLIDESVLTGESVPVSRAAGESVASGTTVLRGHAEVCVTAIGQQTRFGKIATLTATVSDAQTQLQRELQGLARQLGLLAVGVAGVVAIAALLTDRPLADVFMLGLSLAVAMVPEGLPAVVTVTLALGAGAMARRNALVRNLQAIETLGAASVICTDKTGTLTENKMTARVIRTAEARYEVTGSGYDPAGHIARDGQKIRAEDDPVLARLSQTAQLCSHARLVRRGDQWDMVGEPTEGALATLAAKAWADSVDRDSIVEELPFSSDRKRMSVLERTGAGMVLHCKGAPEQILAICDRIDRAEGPAPMSSAERAEIAAEVEAMAGRGLRTIALAYSPGASEPIVEEGLVFLGLAGLVDPPRPEVRDAVALAARAGIRTVMITGDHPATAMNIAQKLAIPGDRVLTSDDLAGMEDAALAEALRENVVFARVQPEDKLRIVAALQDGGAIVAMTGDGVNDAPALKRADIGLAMGIRGTEVAKDASDLVVLDDNYATIVGAVAEGRRQFENIRKFVRYLLASNTGEVLALLVNLSLGGPLIFLPTQILWMNLITDGVTAISLGLEKPEPGQMRVPPRDPRMHLLGLSALPVILAFGLYTAGASLWLFYSLLDQGVEVARTAAFTGMVLFEKTSVFAFRSLRTPCWRLGWTSNPALWMAFSAMVLAQIAAVYWPPLQTLLHTAPLSLDHWGSILVLALPLLVVPELVKSVRSH</sequence>
<dbReference type="InterPro" id="IPR004014">
    <property type="entry name" value="ATPase_P-typ_cation-transptr_N"/>
</dbReference>
<dbReference type="SUPFAM" id="SSF81660">
    <property type="entry name" value="Metal cation-transporting ATPase, ATP-binding domain N"/>
    <property type="match status" value="1"/>
</dbReference>
<dbReference type="Proteomes" id="UP001499910">
    <property type="component" value="Unassembled WGS sequence"/>
</dbReference>
<dbReference type="Pfam" id="PF00690">
    <property type="entry name" value="Cation_ATPase_N"/>
    <property type="match status" value="1"/>
</dbReference>
<dbReference type="Gene3D" id="3.40.1110.10">
    <property type="entry name" value="Calcium-transporting ATPase, cytoplasmic domain N"/>
    <property type="match status" value="1"/>
</dbReference>
<dbReference type="RefSeq" id="WP_259547168.1">
    <property type="nucleotide sequence ID" value="NZ_JANXIR010000001.1"/>
</dbReference>
<dbReference type="PROSITE" id="PS00154">
    <property type="entry name" value="ATPASE_E1_E2"/>
    <property type="match status" value="1"/>
</dbReference>
<feature type="transmembrane region" description="Helical" evidence="8">
    <location>
        <begin position="38"/>
        <end position="56"/>
    </location>
</feature>
<dbReference type="Gene3D" id="1.20.1110.10">
    <property type="entry name" value="Calcium-transporting ATPase, transmembrane domain"/>
    <property type="match status" value="1"/>
</dbReference>
<keyword evidence="6 8" id="KW-1133">Transmembrane helix</keyword>
<feature type="domain" description="Cation-transporting P-type ATPase N-terminal" evidence="9">
    <location>
        <begin position="2"/>
        <end position="58"/>
    </location>
</feature>
<dbReference type="PRINTS" id="PR00119">
    <property type="entry name" value="CATATPASE"/>
</dbReference>
<dbReference type="SFLD" id="SFLDS00003">
    <property type="entry name" value="Haloacid_Dehalogenase"/>
    <property type="match status" value="1"/>
</dbReference>
<feature type="transmembrane region" description="Helical" evidence="8">
    <location>
        <begin position="786"/>
        <end position="806"/>
    </location>
</feature>
<dbReference type="Gene3D" id="2.70.150.10">
    <property type="entry name" value="Calcium-transporting ATPase, cytoplasmic transduction domain A"/>
    <property type="match status" value="1"/>
</dbReference>
<dbReference type="SMART" id="SM00831">
    <property type="entry name" value="Cation_ATPase_N"/>
    <property type="match status" value="1"/>
</dbReference>
<evidence type="ECO:0000313" key="11">
    <source>
        <dbReference type="Proteomes" id="UP001499910"/>
    </source>
</evidence>
<dbReference type="Pfam" id="PF13246">
    <property type="entry name" value="Cation_ATPase"/>
    <property type="match status" value="1"/>
</dbReference>
<keyword evidence="5" id="KW-1278">Translocase</keyword>
<keyword evidence="4" id="KW-0067">ATP-binding</keyword>
<feature type="transmembrane region" description="Helical" evidence="8">
    <location>
        <begin position="214"/>
        <end position="232"/>
    </location>
</feature>
<dbReference type="Pfam" id="PF00122">
    <property type="entry name" value="E1-E2_ATPase"/>
    <property type="match status" value="1"/>
</dbReference>
<evidence type="ECO:0000256" key="3">
    <source>
        <dbReference type="ARBA" id="ARBA00022741"/>
    </source>
</evidence>
<dbReference type="InterPro" id="IPR044492">
    <property type="entry name" value="P_typ_ATPase_HD_dom"/>
</dbReference>
<feature type="transmembrane region" description="Helical" evidence="8">
    <location>
        <begin position="62"/>
        <end position="83"/>
    </location>
</feature>
<keyword evidence="7 8" id="KW-0472">Membrane</keyword>
<dbReference type="EMBL" id="BAABHW010000001">
    <property type="protein sequence ID" value="GAA5064987.1"/>
    <property type="molecule type" value="Genomic_DNA"/>
</dbReference>
<dbReference type="InterPro" id="IPR059000">
    <property type="entry name" value="ATPase_P-type_domA"/>
</dbReference>
<dbReference type="Gene3D" id="3.40.50.1000">
    <property type="entry name" value="HAD superfamily/HAD-like"/>
    <property type="match status" value="1"/>
</dbReference>
<evidence type="ECO:0000256" key="8">
    <source>
        <dbReference type="SAM" id="Phobius"/>
    </source>
</evidence>
<comment type="caution">
    <text evidence="10">The sequence shown here is derived from an EMBL/GenBank/DDBJ whole genome shotgun (WGS) entry which is preliminary data.</text>
</comment>
<keyword evidence="11" id="KW-1185">Reference proteome</keyword>
<dbReference type="InterPro" id="IPR036412">
    <property type="entry name" value="HAD-like_sf"/>
</dbReference>
<name>A0ABP9KT73_9RHOB</name>
<evidence type="ECO:0000256" key="7">
    <source>
        <dbReference type="ARBA" id="ARBA00023136"/>
    </source>
</evidence>
<dbReference type="InterPro" id="IPR001757">
    <property type="entry name" value="P_typ_ATPase"/>
</dbReference>
<feature type="transmembrane region" description="Helical" evidence="8">
    <location>
        <begin position="717"/>
        <end position="742"/>
    </location>
</feature>
<organism evidence="10 11">
    <name type="scientific">[Roseibacterium] beibuensis</name>
    <dbReference type="NCBI Taxonomy" id="1193142"/>
    <lineage>
        <taxon>Bacteria</taxon>
        <taxon>Pseudomonadati</taxon>
        <taxon>Pseudomonadota</taxon>
        <taxon>Alphaproteobacteria</taxon>
        <taxon>Rhodobacterales</taxon>
        <taxon>Roseobacteraceae</taxon>
        <taxon>Roseicyclus</taxon>
    </lineage>
</organism>